<keyword evidence="6" id="KW-1133">Transmembrane helix</keyword>
<name>A0A2T2WNC1_9FIRM</name>
<comment type="caution">
    <text evidence="9">The sequence shown here is derived from an EMBL/GenBank/DDBJ whole genome shotgun (WGS) entry which is preliminary data.</text>
</comment>
<feature type="transmembrane region" description="Helical" evidence="6">
    <location>
        <begin position="6"/>
        <end position="27"/>
    </location>
</feature>
<feature type="domain" description="3-hydroxyacyl-CoA dehydrogenase NAD binding" evidence="8">
    <location>
        <begin position="6"/>
        <end position="183"/>
    </location>
</feature>
<dbReference type="InterPro" id="IPR006108">
    <property type="entry name" value="3HC_DH_C"/>
</dbReference>
<dbReference type="PANTHER" id="PTHR48075">
    <property type="entry name" value="3-HYDROXYACYL-COA DEHYDROGENASE FAMILY PROTEIN"/>
    <property type="match status" value="1"/>
</dbReference>
<dbReference type="SUPFAM" id="SSF48179">
    <property type="entry name" value="6-phosphogluconate dehydrogenase C-terminal domain-like"/>
    <property type="match status" value="1"/>
</dbReference>
<keyword evidence="6" id="KW-0472">Membrane</keyword>
<dbReference type="SUPFAM" id="SSF51735">
    <property type="entry name" value="NAD(P)-binding Rossmann-fold domains"/>
    <property type="match status" value="1"/>
</dbReference>
<dbReference type="PIRSF" id="PIRSF000105">
    <property type="entry name" value="HCDH"/>
    <property type="match status" value="1"/>
</dbReference>
<dbReference type="InterPro" id="IPR008927">
    <property type="entry name" value="6-PGluconate_DH-like_C_sf"/>
</dbReference>
<comment type="similarity">
    <text evidence="2">Belongs to the 3-hydroxyacyl-CoA dehydrogenase family.</text>
</comment>
<evidence type="ECO:0000256" key="2">
    <source>
        <dbReference type="ARBA" id="ARBA00009463"/>
    </source>
</evidence>
<evidence type="ECO:0000313" key="10">
    <source>
        <dbReference type="Proteomes" id="UP000241848"/>
    </source>
</evidence>
<protein>
    <recommendedName>
        <fullName evidence="4">3-hydroxybutyryl-CoA dehydrogenase</fullName>
    </recommendedName>
</protein>
<dbReference type="InterPro" id="IPR036291">
    <property type="entry name" value="NAD(P)-bd_dom_sf"/>
</dbReference>
<organism evidence="9 10">
    <name type="scientific">Sulfobacillus acidophilus</name>
    <dbReference type="NCBI Taxonomy" id="53633"/>
    <lineage>
        <taxon>Bacteria</taxon>
        <taxon>Bacillati</taxon>
        <taxon>Bacillota</taxon>
        <taxon>Clostridia</taxon>
        <taxon>Eubacteriales</taxon>
        <taxon>Clostridiales Family XVII. Incertae Sedis</taxon>
        <taxon>Sulfobacillus</taxon>
    </lineage>
</organism>
<evidence type="ECO:0000259" key="7">
    <source>
        <dbReference type="Pfam" id="PF00725"/>
    </source>
</evidence>
<dbReference type="PANTHER" id="PTHR48075:SF5">
    <property type="entry name" value="3-HYDROXYBUTYRYL-COA DEHYDROGENASE"/>
    <property type="match status" value="1"/>
</dbReference>
<dbReference type="Pfam" id="PF02737">
    <property type="entry name" value="3HCDH_N"/>
    <property type="match status" value="1"/>
</dbReference>
<accession>A0A2T2WNC1</accession>
<reference evidence="9 10" key="1">
    <citation type="journal article" date="2014" name="BMC Genomics">
        <title>Comparison of environmental and isolate Sulfobacillus genomes reveals diverse carbon, sulfur, nitrogen, and hydrogen metabolisms.</title>
        <authorList>
            <person name="Justice N.B."/>
            <person name="Norman A."/>
            <person name="Brown C.T."/>
            <person name="Singh A."/>
            <person name="Thomas B.C."/>
            <person name="Banfield J.F."/>
        </authorList>
    </citation>
    <scope>NUCLEOTIDE SEQUENCE [LARGE SCALE GENOMIC DNA]</scope>
    <source>
        <strain evidence="9">AMDSBA3</strain>
    </source>
</reference>
<dbReference type="GO" id="GO:0006631">
    <property type="term" value="P:fatty acid metabolic process"/>
    <property type="evidence" value="ECO:0007669"/>
    <property type="project" value="InterPro"/>
</dbReference>
<evidence type="ECO:0000256" key="6">
    <source>
        <dbReference type="SAM" id="Phobius"/>
    </source>
</evidence>
<dbReference type="AlphaFoldDB" id="A0A2T2WNC1"/>
<dbReference type="InterPro" id="IPR013328">
    <property type="entry name" value="6PGD_dom2"/>
</dbReference>
<dbReference type="GO" id="GO:0070403">
    <property type="term" value="F:NAD+ binding"/>
    <property type="evidence" value="ECO:0007669"/>
    <property type="project" value="InterPro"/>
</dbReference>
<dbReference type="Pfam" id="PF00725">
    <property type="entry name" value="3HCDH"/>
    <property type="match status" value="1"/>
</dbReference>
<feature type="site" description="Important for catalytic activity" evidence="5">
    <location>
        <position position="140"/>
    </location>
</feature>
<feature type="domain" description="3-hydroxyacyl-CoA dehydrogenase C-terminal" evidence="7">
    <location>
        <begin position="186"/>
        <end position="282"/>
    </location>
</feature>
<dbReference type="InterPro" id="IPR006176">
    <property type="entry name" value="3-OHacyl-CoA_DH_NAD-bd"/>
</dbReference>
<evidence type="ECO:0000256" key="1">
    <source>
        <dbReference type="ARBA" id="ARBA00005086"/>
    </source>
</evidence>
<sequence>MNDNVLGVMGAGTMGSGIAIVGLLAGFETWLLETDQEHLDSGVQRIRQFLDGSVRRGKISSEQKDSLLAKLHPTADARELHECGYLIEAIFEDVDMKRSLFRDMNAILHPDALFLTNTSTLSVTSIACGTGREDRVVGMHFCNPAAIMKLVEISQGVKTSNKSVQKAKQLAIRCHKTFVLTHDTPGFILNYLLIPFENDCIRALEEGLATVEDIDTAIKTGLGYPMGTFELLDTVGLDVHHAVSMRLYEQLHDPRYAPPPLVQRMIDANLLGRKTGQGFYTYGKAGVFGG</sequence>
<evidence type="ECO:0000256" key="4">
    <source>
        <dbReference type="ARBA" id="ARBA00067747"/>
    </source>
</evidence>
<comment type="pathway">
    <text evidence="1">Lipid metabolism; butanoate metabolism.</text>
</comment>
<keyword evidence="3" id="KW-0560">Oxidoreductase</keyword>
<evidence type="ECO:0000256" key="5">
    <source>
        <dbReference type="PIRSR" id="PIRSR000105-1"/>
    </source>
</evidence>
<dbReference type="InterPro" id="IPR022694">
    <property type="entry name" value="3-OHacyl-CoA_DH"/>
</dbReference>
<dbReference type="Proteomes" id="UP000241848">
    <property type="component" value="Unassembled WGS sequence"/>
</dbReference>
<dbReference type="Gene3D" id="1.10.1040.10">
    <property type="entry name" value="N-(1-d-carboxylethyl)-l-norvaline Dehydrogenase, domain 2"/>
    <property type="match status" value="1"/>
</dbReference>
<dbReference type="FunFam" id="3.40.50.720:FF:000009">
    <property type="entry name" value="Fatty oxidation complex, alpha subunit"/>
    <property type="match status" value="1"/>
</dbReference>
<dbReference type="Gene3D" id="3.40.50.720">
    <property type="entry name" value="NAD(P)-binding Rossmann-like Domain"/>
    <property type="match status" value="1"/>
</dbReference>
<evidence type="ECO:0000313" key="9">
    <source>
        <dbReference type="EMBL" id="PSR23726.1"/>
    </source>
</evidence>
<evidence type="ECO:0000256" key="3">
    <source>
        <dbReference type="ARBA" id="ARBA00023002"/>
    </source>
</evidence>
<dbReference type="GO" id="GO:0016616">
    <property type="term" value="F:oxidoreductase activity, acting on the CH-OH group of donors, NAD or NADP as acceptor"/>
    <property type="evidence" value="ECO:0007669"/>
    <property type="project" value="InterPro"/>
</dbReference>
<dbReference type="EMBL" id="PXYV01000003">
    <property type="protein sequence ID" value="PSR23726.1"/>
    <property type="molecule type" value="Genomic_DNA"/>
</dbReference>
<keyword evidence="6" id="KW-0812">Transmembrane</keyword>
<gene>
    <name evidence="9" type="ORF">C7B45_01540</name>
</gene>
<proteinExistence type="inferred from homology"/>
<evidence type="ECO:0000259" key="8">
    <source>
        <dbReference type="Pfam" id="PF02737"/>
    </source>
</evidence>